<sequence length="426" mass="47909">MTMIIKQIWMQLYQFITLVSTLTCPLLTKSEISPVLINKFELAHPGFLTLLRTWTLNSTSWGLFISCFNAIPETTDSVYSVPNIGQQLTTQIIPTRITSQITWPNGIVSADPLVEYSMIVPSGFLVPGKTNGNLYFISETTITPLVPSDKTNWFYHDAEFKDMDGDGFIDIIAGRANVPLIGAPRTQLIWLKNPGNRTITGPWKLNYLLSDGGPDIQVQFAIVDSLQVLFANSFFERKLQMFWSDSDPFWNDTTKLHVRHIDYEPLPYAYVQLTVDLNGDNKPDLLVTVNDEFNGSLIAYELPPSGEIRTGNFVKHILASGFKPLTQAKGRGAPGEGIAIQFYSLAIRKKPILILSGDDDGCVYLLEAIHDNDPSNWEYSTTIIHKSEKSTIGQVTVEDVDNDGYLEMFVPAYNENIVYIYRLMEK</sequence>
<gene>
    <name evidence="3" type="ORF">QYT958_LOCUS1307</name>
    <name evidence="4" type="ORF">TOA249_LOCUS12319</name>
    <name evidence="2" type="ORF">UJA718_LOCUS1739</name>
</gene>
<dbReference type="PANTHER" id="PTHR35836:SF1">
    <property type="entry name" value="VCBS REPEAT-CONTAINING PROTEIN"/>
    <property type="match status" value="1"/>
</dbReference>
<evidence type="ECO:0008006" key="7">
    <source>
        <dbReference type="Google" id="ProtNLM"/>
    </source>
</evidence>
<evidence type="ECO:0000256" key="1">
    <source>
        <dbReference type="SAM" id="SignalP"/>
    </source>
</evidence>
<evidence type="ECO:0000313" key="5">
    <source>
        <dbReference type="Proteomes" id="UP000663838"/>
    </source>
</evidence>
<dbReference type="InterPro" id="IPR028994">
    <property type="entry name" value="Integrin_alpha_N"/>
</dbReference>
<protein>
    <recommendedName>
        <fullName evidence="7">VCBS repeat-containing protein</fullName>
    </recommendedName>
</protein>
<name>A0A821DWR6_9BILA</name>
<dbReference type="EMBL" id="CAJOBP010000108">
    <property type="protein sequence ID" value="CAF4123880.1"/>
    <property type="molecule type" value="Genomic_DNA"/>
</dbReference>
<dbReference type="Proteomes" id="UP000663848">
    <property type="component" value="Unassembled WGS sequence"/>
</dbReference>
<dbReference type="EMBL" id="CAJOBR010000070">
    <property type="protein sequence ID" value="CAF4459489.1"/>
    <property type="molecule type" value="Genomic_DNA"/>
</dbReference>
<evidence type="ECO:0000313" key="4">
    <source>
        <dbReference type="EMBL" id="CAF4626554.1"/>
    </source>
</evidence>
<dbReference type="SUPFAM" id="SSF69318">
    <property type="entry name" value="Integrin alpha N-terminal domain"/>
    <property type="match status" value="1"/>
</dbReference>
<dbReference type="AlphaFoldDB" id="A0A821DWR6"/>
<organism evidence="4 5">
    <name type="scientific">Rotaria socialis</name>
    <dbReference type="NCBI Taxonomy" id="392032"/>
    <lineage>
        <taxon>Eukaryota</taxon>
        <taxon>Metazoa</taxon>
        <taxon>Spiralia</taxon>
        <taxon>Gnathifera</taxon>
        <taxon>Rotifera</taxon>
        <taxon>Eurotatoria</taxon>
        <taxon>Bdelloidea</taxon>
        <taxon>Philodinida</taxon>
        <taxon>Philodinidae</taxon>
        <taxon>Rotaria</taxon>
    </lineage>
</organism>
<dbReference type="EMBL" id="CAJOBS010000693">
    <property type="protein sequence ID" value="CAF4626554.1"/>
    <property type="molecule type" value="Genomic_DNA"/>
</dbReference>
<dbReference type="PANTHER" id="PTHR35836">
    <property type="entry name" value="VCBS REPEAT-CONTAINING PROTEIN"/>
    <property type="match status" value="1"/>
</dbReference>
<evidence type="ECO:0000313" key="3">
    <source>
        <dbReference type="EMBL" id="CAF4459489.1"/>
    </source>
</evidence>
<proteinExistence type="predicted"/>
<comment type="caution">
    <text evidence="4">The sequence shown here is derived from an EMBL/GenBank/DDBJ whole genome shotgun (WGS) entry which is preliminary data.</text>
</comment>
<accession>A0A821DWR6</accession>
<keyword evidence="6" id="KW-1185">Reference proteome</keyword>
<evidence type="ECO:0000313" key="6">
    <source>
        <dbReference type="Proteomes" id="UP000663873"/>
    </source>
</evidence>
<evidence type="ECO:0000313" key="2">
    <source>
        <dbReference type="EMBL" id="CAF4123880.1"/>
    </source>
</evidence>
<dbReference type="Proteomes" id="UP000663873">
    <property type="component" value="Unassembled WGS sequence"/>
</dbReference>
<feature type="chain" id="PRO_5036416802" description="VCBS repeat-containing protein" evidence="1">
    <location>
        <begin position="22"/>
        <end position="426"/>
    </location>
</feature>
<feature type="signal peptide" evidence="1">
    <location>
        <begin position="1"/>
        <end position="21"/>
    </location>
</feature>
<keyword evidence="1" id="KW-0732">Signal</keyword>
<reference evidence="4" key="1">
    <citation type="submission" date="2021-02" db="EMBL/GenBank/DDBJ databases">
        <authorList>
            <person name="Nowell W R."/>
        </authorList>
    </citation>
    <scope>NUCLEOTIDE SEQUENCE</scope>
</reference>
<dbReference type="Proteomes" id="UP000663838">
    <property type="component" value="Unassembled WGS sequence"/>
</dbReference>